<dbReference type="GO" id="GO:0015920">
    <property type="term" value="P:lipopolysaccharide transport"/>
    <property type="evidence" value="ECO:0007669"/>
    <property type="project" value="TreeGrafter"/>
</dbReference>
<dbReference type="InterPro" id="IPR013525">
    <property type="entry name" value="ABC2_TM"/>
</dbReference>
<keyword evidence="4 10" id="KW-1003">Cell membrane</keyword>
<keyword evidence="13" id="KW-1185">Reference proteome</keyword>
<feature type="transmembrane region" description="Helical" evidence="10">
    <location>
        <begin position="179"/>
        <end position="198"/>
    </location>
</feature>
<feature type="transmembrane region" description="Helical" evidence="10">
    <location>
        <begin position="112"/>
        <end position="138"/>
    </location>
</feature>
<organism evidence="12 13">
    <name type="scientific">Paenibacillus wynnii</name>
    <dbReference type="NCBI Taxonomy" id="268407"/>
    <lineage>
        <taxon>Bacteria</taxon>
        <taxon>Bacillati</taxon>
        <taxon>Bacillota</taxon>
        <taxon>Bacilli</taxon>
        <taxon>Bacillales</taxon>
        <taxon>Paenibacillaceae</taxon>
        <taxon>Paenibacillus</taxon>
    </lineage>
</organism>
<feature type="transmembrane region" description="Helical" evidence="10">
    <location>
        <begin position="29"/>
        <end position="53"/>
    </location>
</feature>
<evidence type="ECO:0000256" key="2">
    <source>
        <dbReference type="ARBA" id="ARBA00007783"/>
    </source>
</evidence>
<keyword evidence="8 10" id="KW-1133">Transmembrane helix</keyword>
<sequence length="267" mass="30542">MFLRTTLQSIVSHRYLIKNFMIKDLKTRYAGSAIGFLWSVIHPLSTLAVYSLVYSWMLNMRVGLEFGTDNFTIWLFAGLLPWIFFAETISRSTSIVFDNANLIKKTVFPSEVLPVSLLFSNLVNFLIGFFILICGIFITGGHISIASFLSIFIYIIPLMLMTLGFSWLCSSLNVFFRDLGQIISVVLNIIFYASAIIYPLNVIPQQARGWFFWNPLIHVIQGIRLSLFKGEIIGDLELIYLYCFAIVLFMLGQFIFQKTKKGFVDVI</sequence>
<evidence type="ECO:0000256" key="9">
    <source>
        <dbReference type="ARBA" id="ARBA00023136"/>
    </source>
</evidence>
<proteinExistence type="inferred from homology"/>
<evidence type="ECO:0000313" key="13">
    <source>
        <dbReference type="Proteomes" id="UP000029734"/>
    </source>
</evidence>
<evidence type="ECO:0000256" key="4">
    <source>
        <dbReference type="ARBA" id="ARBA00022475"/>
    </source>
</evidence>
<dbReference type="GO" id="GO:0043190">
    <property type="term" value="C:ATP-binding cassette (ABC) transporter complex"/>
    <property type="evidence" value="ECO:0007669"/>
    <property type="project" value="InterPro"/>
</dbReference>
<keyword evidence="6 10" id="KW-0812">Transmembrane</keyword>
<dbReference type="GO" id="GO:0140359">
    <property type="term" value="F:ABC-type transporter activity"/>
    <property type="evidence" value="ECO:0007669"/>
    <property type="project" value="InterPro"/>
</dbReference>
<evidence type="ECO:0000256" key="10">
    <source>
        <dbReference type="RuleBase" id="RU361157"/>
    </source>
</evidence>
<dbReference type="STRING" id="268407.PWYN_14895"/>
<keyword evidence="5" id="KW-0762">Sugar transport</keyword>
<dbReference type="AlphaFoldDB" id="A0A098MD43"/>
<keyword evidence="9 10" id="KW-0472">Membrane</keyword>
<gene>
    <name evidence="12" type="ORF">PWYN_14895</name>
</gene>
<evidence type="ECO:0000256" key="6">
    <source>
        <dbReference type="ARBA" id="ARBA00022692"/>
    </source>
</evidence>
<evidence type="ECO:0000256" key="8">
    <source>
        <dbReference type="ARBA" id="ARBA00022989"/>
    </source>
</evidence>
<accession>A0A098MD43</accession>
<keyword evidence="3 10" id="KW-0813">Transport</keyword>
<comment type="subcellular location">
    <subcellularLocation>
        <location evidence="1 10">Cell membrane</location>
        <topology evidence="1 10">Multi-pass membrane protein</topology>
    </subcellularLocation>
</comment>
<evidence type="ECO:0000256" key="5">
    <source>
        <dbReference type="ARBA" id="ARBA00022597"/>
    </source>
</evidence>
<dbReference type="EMBL" id="JQCR01000002">
    <property type="protein sequence ID" value="KGE20484.1"/>
    <property type="molecule type" value="Genomic_DNA"/>
</dbReference>
<dbReference type="PRINTS" id="PR00164">
    <property type="entry name" value="ABC2TRNSPORT"/>
</dbReference>
<dbReference type="InterPro" id="IPR047817">
    <property type="entry name" value="ABC2_TM_bact-type"/>
</dbReference>
<dbReference type="Proteomes" id="UP000029734">
    <property type="component" value="Unassembled WGS sequence"/>
</dbReference>
<protein>
    <recommendedName>
        <fullName evidence="10">Transport permease protein</fullName>
    </recommendedName>
</protein>
<evidence type="ECO:0000256" key="3">
    <source>
        <dbReference type="ARBA" id="ARBA00022448"/>
    </source>
</evidence>
<feature type="transmembrane region" description="Helical" evidence="10">
    <location>
        <begin position="144"/>
        <end position="167"/>
    </location>
</feature>
<feature type="transmembrane region" description="Helical" evidence="10">
    <location>
        <begin position="239"/>
        <end position="256"/>
    </location>
</feature>
<dbReference type="eggNOG" id="COG1682">
    <property type="taxonomic scope" value="Bacteria"/>
</dbReference>
<feature type="transmembrane region" description="Helical" evidence="10">
    <location>
        <begin position="73"/>
        <end position="91"/>
    </location>
</feature>
<dbReference type="PANTHER" id="PTHR30413:SF10">
    <property type="entry name" value="CAPSULE POLYSACCHARIDE EXPORT INNER-MEMBRANE PROTEIN CTRC"/>
    <property type="match status" value="1"/>
</dbReference>
<evidence type="ECO:0000313" key="12">
    <source>
        <dbReference type="EMBL" id="KGE20484.1"/>
    </source>
</evidence>
<evidence type="ECO:0000256" key="1">
    <source>
        <dbReference type="ARBA" id="ARBA00004651"/>
    </source>
</evidence>
<evidence type="ECO:0000259" key="11">
    <source>
        <dbReference type="PROSITE" id="PS51012"/>
    </source>
</evidence>
<dbReference type="PANTHER" id="PTHR30413">
    <property type="entry name" value="INNER MEMBRANE TRANSPORT PERMEASE"/>
    <property type="match status" value="1"/>
</dbReference>
<reference evidence="12 13" key="2">
    <citation type="submission" date="2014-10" db="EMBL/GenBank/DDBJ databases">
        <title>Comparative genomics of the Paenibacillus odorifer group.</title>
        <authorList>
            <person name="Tsai Y.-C."/>
            <person name="Martin N."/>
            <person name="Korlach J."/>
            <person name="Wiedmann M."/>
        </authorList>
    </citation>
    <scope>NUCLEOTIDE SEQUENCE [LARGE SCALE GENOMIC DNA]</scope>
    <source>
        <strain evidence="12 13">DSM 18334</strain>
    </source>
</reference>
<dbReference type="Pfam" id="PF01061">
    <property type="entry name" value="ABC2_membrane"/>
    <property type="match status" value="1"/>
</dbReference>
<dbReference type="RefSeq" id="WP_036652779.1">
    <property type="nucleotide sequence ID" value="NZ_JQCR01000002.1"/>
</dbReference>
<comment type="caution">
    <text evidence="12">The sequence shown here is derived from an EMBL/GenBank/DDBJ whole genome shotgun (WGS) entry which is preliminary data.</text>
</comment>
<keyword evidence="7" id="KW-0972">Capsule biogenesis/degradation</keyword>
<dbReference type="PROSITE" id="PS51012">
    <property type="entry name" value="ABC_TM2"/>
    <property type="match status" value="1"/>
</dbReference>
<dbReference type="InterPro" id="IPR000412">
    <property type="entry name" value="ABC_2_transport"/>
</dbReference>
<feature type="domain" description="ABC transmembrane type-2" evidence="11">
    <location>
        <begin position="34"/>
        <end position="259"/>
    </location>
</feature>
<evidence type="ECO:0000256" key="7">
    <source>
        <dbReference type="ARBA" id="ARBA00022903"/>
    </source>
</evidence>
<comment type="similarity">
    <text evidence="2 10">Belongs to the ABC-2 integral membrane protein family.</text>
</comment>
<reference evidence="12 13" key="1">
    <citation type="submission" date="2014-08" db="EMBL/GenBank/DDBJ databases">
        <authorList>
            <person name="den Bakker H.C."/>
        </authorList>
    </citation>
    <scope>NUCLEOTIDE SEQUENCE [LARGE SCALE GENOMIC DNA]</scope>
    <source>
        <strain evidence="12 13">DSM 18334</strain>
    </source>
</reference>
<name>A0A098MD43_9BACL</name>